<dbReference type="Pfam" id="PF01381">
    <property type="entry name" value="HTH_3"/>
    <property type="match status" value="1"/>
</dbReference>
<evidence type="ECO:0000313" key="3">
    <source>
        <dbReference type="EMBL" id="CDQ22632.1"/>
    </source>
</evidence>
<dbReference type="InterPro" id="IPR001387">
    <property type="entry name" value="Cro/C1-type_HTH"/>
</dbReference>
<accession>A0A059NYQ7</accession>
<keyword evidence="1" id="KW-0238">DNA-binding</keyword>
<dbReference type="PANTHER" id="PTHR46558:SF4">
    <property type="entry name" value="DNA-BIDING PHAGE PROTEIN"/>
    <property type="match status" value="1"/>
</dbReference>
<proteinExistence type="predicted"/>
<name>A0A059NYQ7_9BACI</name>
<dbReference type="EMBL" id="CCDI010000001">
    <property type="protein sequence ID" value="CDQ22632.1"/>
    <property type="molecule type" value="Genomic_DNA"/>
</dbReference>
<keyword evidence="4" id="KW-1185">Reference proteome</keyword>
<dbReference type="InterPro" id="IPR010982">
    <property type="entry name" value="Lambda_DNA-bd_dom_sf"/>
</dbReference>
<gene>
    <name evidence="3" type="ORF">BN983_00845</name>
</gene>
<comment type="caution">
    <text evidence="3">The sequence shown here is derived from an EMBL/GenBank/DDBJ whole genome shotgun (WGS) entry which is preliminary data.</text>
</comment>
<reference evidence="4" key="1">
    <citation type="submission" date="2014-03" db="EMBL/GenBank/DDBJ databases">
        <authorList>
            <person name="Urmite Genomes U."/>
        </authorList>
    </citation>
    <scope>NUCLEOTIDE SEQUENCE [LARGE SCALE GENOMIC DNA]</scope>
    <source>
        <strain evidence="4">HD-03</strain>
    </source>
</reference>
<evidence type="ECO:0000259" key="2">
    <source>
        <dbReference type="PROSITE" id="PS50943"/>
    </source>
</evidence>
<dbReference type="SUPFAM" id="SSF47413">
    <property type="entry name" value="lambda repressor-like DNA-binding domains"/>
    <property type="match status" value="1"/>
</dbReference>
<evidence type="ECO:0000313" key="4">
    <source>
        <dbReference type="Proteomes" id="UP000028868"/>
    </source>
</evidence>
<dbReference type="CDD" id="cd00093">
    <property type="entry name" value="HTH_XRE"/>
    <property type="match status" value="1"/>
</dbReference>
<dbReference type="Gene3D" id="1.10.260.40">
    <property type="entry name" value="lambda repressor-like DNA-binding domains"/>
    <property type="match status" value="1"/>
</dbReference>
<dbReference type="RefSeq" id="WP_035506003.1">
    <property type="nucleotide sequence ID" value="NZ_CCDI010000001.1"/>
</dbReference>
<reference evidence="3 4" key="2">
    <citation type="submission" date="2014-05" db="EMBL/GenBank/DDBJ databases">
        <title>Draft genome sequence of Halobacillus karajensis HK-03.</title>
        <authorList>
            <person name="Khelaifia S."/>
            <person name="Croce O."/>
            <person name="Lagier J.C."/>
            <person name="Raoult D."/>
        </authorList>
    </citation>
    <scope>NUCLEOTIDE SEQUENCE [LARGE SCALE GENOMIC DNA]</scope>
    <source>
        <strain evidence="3 4">HD-03</strain>
    </source>
</reference>
<dbReference type="PANTHER" id="PTHR46558">
    <property type="entry name" value="TRACRIPTIONAL REGULATORY PROTEIN-RELATED-RELATED"/>
    <property type="match status" value="1"/>
</dbReference>
<dbReference type="Proteomes" id="UP000028868">
    <property type="component" value="Unassembled WGS sequence"/>
</dbReference>
<dbReference type="AlphaFoldDB" id="A0A059NYQ7"/>
<feature type="domain" description="HTH cro/C1-type" evidence="2">
    <location>
        <begin position="5"/>
        <end position="59"/>
    </location>
</feature>
<dbReference type="SMART" id="SM00530">
    <property type="entry name" value="HTH_XRE"/>
    <property type="match status" value="1"/>
</dbReference>
<evidence type="ECO:0000256" key="1">
    <source>
        <dbReference type="ARBA" id="ARBA00023125"/>
    </source>
</evidence>
<sequence>MYINLYIKRREARITKKDLAEEMGIWPETYGKKENGKQDFTLREAKFLAKKFNCTLDELFGEVINESA</sequence>
<dbReference type="PROSITE" id="PS50943">
    <property type="entry name" value="HTH_CROC1"/>
    <property type="match status" value="1"/>
</dbReference>
<dbReference type="GO" id="GO:0003677">
    <property type="term" value="F:DNA binding"/>
    <property type="evidence" value="ECO:0007669"/>
    <property type="project" value="UniProtKB-KW"/>
</dbReference>
<protein>
    <submittedName>
        <fullName evidence="3">Helix-turn-helix</fullName>
    </submittedName>
</protein>
<organism evidence="3 4">
    <name type="scientific">Halobacillus karajensis</name>
    <dbReference type="NCBI Taxonomy" id="195088"/>
    <lineage>
        <taxon>Bacteria</taxon>
        <taxon>Bacillati</taxon>
        <taxon>Bacillota</taxon>
        <taxon>Bacilli</taxon>
        <taxon>Bacillales</taxon>
        <taxon>Bacillaceae</taxon>
        <taxon>Halobacillus</taxon>
    </lineage>
</organism>